<dbReference type="EMBL" id="OW150024">
    <property type="protein sequence ID" value="CAH2032476.1"/>
    <property type="molecule type" value="Genomic_DNA"/>
</dbReference>
<dbReference type="SUPFAM" id="SSF53448">
    <property type="entry name" value="Nucleotide-diphospho-sugar transferases"/>
    <property type="match status" value="1"/>
</dbReference>
<keyword evidence="6 9" id="KW-0812">Transmembrane</keyword>
<protein>
    <submittedName>
        <fullName evidence="10">Ceramide glucosyltransferase</fullName>
    </submittedName>
</protein>
<dbReference type="PANTHER" id="PTHR12726">
    <property type="entry name" value="CERAMIDE GLUCOSYLTRANSFERASE"/>
    <property type="match status" value="1"/>
</dbReference>
<dbReference type="Gene3D" id="3.90.550.10">
    <property type="entry name" value="Spore Coat Polysaccharide Biosynthesis Protein SpsA, Chain A"/>
    <property type="match status" value="1"/>
</dbReference>
<feature type="transmembrane region" description="Helical" evidence="9">
    <location>
        <begin position="285"/>
        <end position="304"/>
    </location>
</feature>
<comment type="pathway">
    <text evidence="3">Sphingolipid metabolism.</text>
</comment>
<evidence type="ECO:0000256" key="5">
    <source>
        <dbReference type="ARBA" id="ARBA00022679"/>
    </source>
</evidence>
<accession>A0ABN8HMC1</accession>
<feature type="transmembrane region" description="Helical" evidence="9">
    <location>
        <begin position="310"/>
        <end position="327"/>
    </location>
</feature>
<comment type="pathway">
    <text evidence="2">Lipid metabolism; sphingolipid metabolism.</text>
</comment>
<evidence type="ECO:0000313" key="10">
    <source>
        <dbReference type="EMBL" id="CAH2032476.1"/>
    </source>
</evidence>
<keyword evidence="7 9" id="KW-1133">Transmembrane helix</keyword>
<sequence>MYRNLLPFFIVLPAALYSLLSLWCGWRFFRGRAAGETDTERAVQPPVTILKPVKGMDEGSYDNFASFCRQHYGGAVQLLFAVAAADDPAIAVIHRLQQDFPDREITLTVDPTIHGPNLKISNLMNAFPRARHDLLIICDSDIRVEPTFLTSVTGHFRNPRVGLVTSPYRTRHVHGAATVLESLGFSTEMLPNVTVARQLEGLSFALGAAMTFRREALETIGGLPALVNYLADDYQLGNKIRRAGWELVLDRQFVESMIRSESLGSILSRQLRWARTMRVSRPGGYLASGITLPGLAVVAALAAAPPLTSLSALLLLYAIRLTVATVFSRSLVQDRLLPAWCWLLPLRDLLATATWLGSFLGNRVQWRGHHFRILPGGRLETIKQ</sequence>
<name>A0ABN8HMC1_9BACT</name>
<gene>
    <name evidence="10" type="ORF">GEAMG1_2640</name>
</gene>
<evidence type="ECO:0000256" key="8">
    <source>
        <dbReference type="ARBA" id="ARBA00023136"/>
    </source>
</evidence>
<dbReference type="InterPro" id="IPR017835">
    <property type="entry name" value="Hopen-assoc_HpnI"/>
</dbReference>
<dbReference type="NCBIfam" id="TIGR03472">
    <property type="entry name" value="HpnI"/>
    <property type="match status" value="1"/>
</dbReference>
<dbReference type="Pfam" id="PF13506">
    <property type="entry name" value="Glyco_transf_21"/>
    <property type="match status" value="1"/>
</dbReference>
<evidence type="ECO:0000256" key="3">
    <source>
        <dbReference type="ARBA" id="ARBA00004991"/>
    </source>
</evidence>
<dbReference type="InterPro" id="IPR025993">
    <property type="entry name" value="Ceramide_glucosylTrfase"/>
</dbReference>
<evidence type="ECO:0000256" key="1">
    <source>
        <dbReference type="ARBA" id="ARBA00004141"/>
    </source>
</evidence>
<keyword evidence="4" id="KW-0328">Glycosyltransferase</keyword>
<dbReference type="Proteomes" id="UP001295463">
    <property type="component" value="Chromosome"/>
</dbReference>
<dbReference type="InterPro" id="IPR029044">
    <property type="entry name" value="Nucleotide-diphossugar_trans"/>
</dbReference>
<keyword evidence="8 9" id="KW-0472">Membrane</keyword>
<evidence type="ECO:0000256" key="2">
    <source>
        <dbReference type="ARBA" id="ARBA00004760"/>
    </source>
</evidence>
<evidence type="ECO:0000256" key="6">
    <source>
        <dbReference type="ARBA" id="ARBA00022692"/>
    </source>
</evidence>
<evidence type="ECO:0000256" key="7">
    <source>
        <dbReference type="ARBA" id="ARBA00022989"/>
    </source>
</evidence>
<feature type="transmembrane region" description="Helical" evidence="9">
    <location>
        <begin position="6"/>
        <end position="26"/>
    </location>
</feature>
<evidence type="ECO:0000256" key="9">
    <source>
        <dbReference type="SAM" id="Phobius"/>
    </source>
</evidence>
<keyword evidence="5" id="KW-0808">Transferase</keyword>
<reference evidence="10 11" key="1">
    <citation type="submission" date="2022-03" db="EMBL/GenBank/DDBJ databases">
        <authorList>
            <person name="Koch H."/>
        </authorList>
    </citation>
    <scope>NUCLEOTIDE SEQUENCE [LARGE SCALE GENOMIC DNA]</scope>
    <source>
        <strain evidence="10 11">G1</strain>
    </source>
</reference>
<proteinExistence type="predicted"/>
<dbReference type="CDD" id="cd02520">
    <property type="entry name" value="Glucosylceramide_synthase"/>
    <property type="match status" value="1"/>
</dbReference>
<keyword evidence="11" id="KW-1185">Reference proteome</keyword>
<dbReference type="PANTHER" id="PTHR12726:SF0">
    <property type="entry name" value="CERAMIDE GLUCOSYLTRANSFERASE"/>
    <property type="match status" value="1"/>
</dbReference>
<evidence type="ECO:0000256" key="4">
    <source>
        <dbReference type="ARBA" id="ARBA00022676"/>
    </source>
</evidence>
<evidence type="ECO:0000313" key="11">
    <source>
        <dbReference type="Proteomes" id="UP001295463"/>
    </source>
</evidence>
<organism evidence="10 11">
    <name type="scientific">Trichlorobacter ammonificans</name>
    <dbReference type="NCBI Taxonomy" id="2916410"/>
    <lineage>
        <taxon>Bacteria</taxon>
        <taxon>Pseudomonadati</taxon>
        <taxon>Thermodesulfobacteriota</taxon>
        <taxon>Desulfuromonadia</taxon>
        <taxon>Geobacterales</taxon>
        <taxon>Geobacteraceae</taxon>
        <taxon>Trichlorobacter</taxon>
    </lineage>
</organism>
<dbReference type="RefSeq" id="WP_305733225.1">
    <property type="nucleotide sequence ID" value="NZ_OW150024.1"/>
</dbReference>
<comment type="subcellular location">
    <subcellularLocation>
        <location evidence="1">Membrane</location>
        <topology evidence="1">Multi-pass membrane protein</topology>
    </subcellularLocation>
</comment>